<dbReference type="Pfam" id="PF12048">
    <property type="entry name" value="DUF3530"/>
    <property type="match status" value="1"/>
</dbReference>
<proteinExistence type="predicted"/>
<keyword evidence="1" id="KW-0732">Signal</keyword>
<dbReference type="RefSeq" id="WP_175481808.1">
    <property type="nucleotide sequence ID" value="NZ_FOUE01000001.1"/>
</dbReference>
<evidence type="ECO:0000256" key="1">
    <source>
        <dbReference type="SAM" id="SignalP"/>
    </source>
</evidence>
<evidence type="ECO:0000313" key="2">
    <source>
        <dbReference type="EMBL" id="SFL84956.1"/>
    </source>
</evidence>
<evidence type="ECO:0008006" key="4">
    <source>
        <dbReference type="Google" id="ProtNLM"/>
    </source>
</evidence>
<evidence type="ECO:0000313" key="3">
    <source>
        <dbReference type="Proteomes" id="UP000198519"/>
    </source>
</evidence>
<accession>A0A1I4L246</accession>
<organism evidence="2 3">
    <name type="scientific">Marinobacter zhejiangensis</name>
    <dbReference type="NCBI Taxonomy" id="488535"/>
    <lineage>
        <taxon>Bacteria</taxon>
        <taxon>Pseudomonadati</taxon>
        <taxon>Pseudomonadota</taxon>
        <taxon>Gammaproteobacteria</taxon>
        <taxon>Pseudomonadales</taxon>
        <taxon>Marinobacteraceae</taxon>
        <taxon>Marinobacter</taxon>
    </lineage>
</organism>
<reference evidence="3" key="1">
    <citation type="submission" date="2016-10" db="EMBL/GenBank/DDBJ databases">
        <authorList>
            <person name="Varghese N."/>
            <person name="Submissions S."/>
        </authorList>
    </citation>
    <scope>NUCLEOTIDE SEQUENCE [LARGE SCALE GENOMIC DNA]</scope>
    <source>
        <strain evidence="3">CGMCC 1.7061</strain>
    </source>
</reference>
<feature type="signal peptide" evidence="1">
    <location>
        <begin position="1"/>
        <end position="21"/>
    </location>
</feature>
<dbReference type="AlphaFoldDB" id="A0A1I4L246"/>
<sequence>MSGMAGGLFWVLLCWMNVAVAEEPAGEPSAGAEPAAEVTRLATSTGLGDRDLARRFPERAVWLEVEGSDSELALLEPERQAVARGAVLLMGDQGQPVASGLPGAMPSRLAEHGWATLVVGLPQPSLVDESAAGGAAADGAADPASVMIDVMSEPAAATHHVAHRERVRSILAAGEAELSRRGYQRIVFVGVGLAALPVMEAAMGNTGEPGELVWIAPRFPAAEAEAWPASLDGLEDWLILDLANPLVTSPGYRDRAAVFLRHGLSGYRQQRLVMSEPVSVRDAPAVVNRLLGWLALTGDGTDAP</sequence>
<dbReference type="EMBL" id="FOUE01000001">
    <property type="protein sequence ID" value="SFL84956.1"/>
    <property type="molecule type" value="Genomic_DNA"/>
</dbReference>
<protein>
    <recommendedName>
        <fullName evidence="4">DUF3530 domain-containing protein</fullName>
    </recommendedName>
</protein>
<dbReference type="Proteomes" id="UP000198519">
    <property type="component" value="Unassembled WGS sequence"/>
</dbReference>
<dbReference type="STRING" id="488535.SAMN04487963_0213"/>
<name>A0A1I4L246_9GAMM</name>
<dbReference type="InterPro" id="IPR022529">
    <property type="entry name" value="DUF3530"/>
</dbReference>
<feature type="chain" id="PRO_5011687716" description="DUF3530 domain-containing protein" evidence="1">
    <location>
        <begin position="22"/>
        <end position="304"/>
    </location>
</feature>
<keyword evidence="3" id="KW-1185">Reference proteome</keyword>
<gene>
    <name evidence="2" type="ORF">SAMN04487963_0213</name>
</gene>